<dbReference type="VEuPathDB" id="FungiDB:A1O7_09028"/>
<dbReference type="OrthoDB" id="4161332at2759"/>
<dbReference type="PANTHER" id="PTHR47425:SF2">
    <property type="entry name" value="FARB-RELATED"/>
    <property type="match status" value="1"/>
</dbReference>
<evidence type="ECO:0000313" key="4">
    <source>
        <dbReference type="Proteomes" id="UP000019473"/>
    </source>
</evidence>
<dbReference type="GO" id="GO:0008270">
    <property type="term" value="F:zinc ion binding"/>
    <property type="evidence" value="ECO:0007669"/>
    <property type="project" value="InterPro"/>
</dbReference>
<proteinExistence type="predicted"/>
<sequence length="567" mass="63541">MKPVPPTLSRDKLQYLMANHAFNVPNDAAVKVLLATYIDHIHSVFPIFHLRSLLETILTTPHQGCRRDLSLMVFQAIMAAAVVFVGPDVVRQLGWPTRNAARKALFERVKALYDTNYETDRQSLCQSLILMSIAKEDPEKPEDSRAWVDLAWLHLECAQSQACLRDGPGPIPPSALWRRIWWACYVQDHRLAIACKKSVVRSFTTNDSVKLKLDDFDIRCYPSLVTEALPSLSLLQRTDLQEEYTRLCLANNELYACLDSTLACDQMSLHSGPWAYPGTKSPRDRWFQTRSSGTVNQCARQLHGWVQSYAPYVMSPPQHTETTINVLSARQIELQIISASALSLLICSQLSQSAQPVEFGVHESTIKLIHAATEVTEGFLFLRRHRLLSYVSASVLQLLMPAALVHLRQCYTEVPSVRENSVSLLRQCIKVFASLEDTYSSARSSCLVLEQALDRLMAHISKTVSHGDYTTSEDGRRQHSPPCLSTDLEVDCGSENPYKGAQQLRSPSASAVFEAFLDSEDEANDTLFATPGTVDFDSGVQDSSYSSYVNLRDVEQDLLYQLTLFSG</sequence>
<dbReference type="STRING" id="1182544.W9VK79"/>
<evidence type="ECO:0000313" key="3">
    <source>
        <dbReference type="EMBL" id="EXJ56097.1"/>
    </source>
</evidence>
<accession>W9VK79</accession>
<dbReference type="PANTHER" id="PTHR47425">
    <property type="entry name" value="FARB-RELATED"/>
    <property type="match status" value="1"/>
</dbReference>
<organism evidence="3 4">
    <name type="scientific">Cladophialophora yegresii CBS 114405</name>
    <dbReference type="NCBI Taxonomy" id="1182544"/>
    <lineage>
        <taxon>Eukaryota</taxon>
        <taxon>Fungi</taxon>
        <taxon>Dikarya</taxon>
        <taxon>Ascomycota</taxon>
        <taxon>Pezizomycotina</taxon>
        <taxon>Eurotiomycetes</taxon>
        <taxon>Chaetothyriomycetidae</taxon>
        <taxon>Chaetothyriales</taxon>
        <taxon>Herpotrichiellaceae</taxon>
        <taxon>Cladophialophora</taxon>
    </lineage>
</organism>
<dbReference type="GeneID" id="19183592"/>
<dbReference type="EMBL" id="AMGW01000006">
    <property type="protein sequence ID" value="EXJ56097.1"/>
    <property type="molecule type" value="Genomic_DNA"/>
</dbReference>
<keyword evidence="1" id="KW-0539">Nucleus</keyword>
<name>W9VK79_9EURO</name>
<feature type="domain" description="Xylanolytic transcriptional activator regulatory" evidence="2">
    <location>
        <begin position="35"/>
        <end position="202"/>
    </location>
</feature>
<dbReference type="Proteomes" id="UP000019473">
    <property type="component" value="Unassembled WGS sequence"/>
</dbReference>
<dbReference type="InterPro" id="IPR007219">
    <property type="entry name" value="XnlR_reg_dom"/>
</dbReference>
<reference evidence="3 4" key="1">
    <citation type="submission" date="2013-03" db="EMBL/GenBank/DDBJ databases">
        <title>The Genome Sequence of Cladophialophora yegresii CBS 114405.</title>
        <authorList>
            <consortium name="The Broad Institute Genomics Platform"/>
            <person name="Cuomo C."/>
            <person name="de Hoog S."/>
            <person name="Gorbushina A."/>
            <person name="Walker B."/>
            <person name="Young S.K."/>
            <person name="Zeng Q."/>
            <person name="Gargeya S."/>
            <person name="Fitzgerald M."/>
            <person name="Haas B."/>
            <person name="Abouelleil A."/>
            <person name="Allen A.W."/>
            <person name="Alvarado L."/>
            <person name="Arachchi H.M."/>
            <person name="Berlin A.M."/>
            <person name="Chapman S.B."/>
            <person name="Gainer-Dewar J."/>
            <person name="Goldberg J."/>
            <person name="Griggs A."/>
            <person name="Gujja S."/>
            <person name="Hansen M."/>
            <person name="Howarth C."/>
            <person name="Imamovic A."/>
            <person name="Ireland A."/>
            <person name="Larimer J."/>
            <person name="McCowan C."/>
            <person name="Murphy C."/>
            <person name="Pearson M."/>
            <person name="Poon T.W."/>
            <person name="Priest M."/>
            <person name="Roberts A."/>
            <person name="Saif S."/>
            <person name="Shea T."/>
            <person name="Sisk P."/>
            <person name="Sykes S."/>
            <person name="Wortman J."/>
            <person name="Nusbaum C."/>
            <person name="Birren B."/>
        </authorList>
    </citation>
    <scope>NUCLEOTIDE SEQUENCE [LARGE SCALE GENOMIC DNA]</scope>
    <source>
        <strain evidence="3 4">CBS 114405</strain>
    </source>
</reference>
<dbReference type="CDD" id="cd12148">
    <property type="entry name" value="fungal_TF_MHR"/>
    <property type="match status" value="1"/>
</dbReference>
<dbReference type="HOGENOM" id="CLU_480583_0_0_1"/>
<dbReference type="eggNOG" id="ENOG502RHAD">
    <property type="taxonomic scope" value="Eukaryota"/>
</dbReference>
<dbReference type="Pfam" id="PF04082">
    <property type="entry name" value="Fungal_trans"/>
    <property type="match status" value="1"/>
</dbReference>
<comment type="caution">
    <text evidence="3">The sequence shown here is derived from an EMBL/GenBank/DDBJ whole genome shotgun (WGS) entry which is preliminary data.</text>
</comment>
<evidence type="ECO:0000256" key="1">
    <source>
        <dbReference type="ARBA" id="ARBA00023242"/>
    </source>
</evidence>
<gene>
    <name evidence="3" type="ORF">A1O7_09028</name>
</gene>
<dbReference type="AlphaFoldDB" id="W9VK79"/>
<dbReference type="GO" id="GO:0003677">
    <property type="term" value="F:DNA binding"/>
    <property type="evidence" value="ECO:0007669"/>
    <property type="project" value="InterPro"/>
</dbReference>
<evidence type="ECO:0000259" key="2">
    <source>
        <dbReference type="Pfam" id="PF04082"/>
    </source>
</evidence>
<dbReference type="RefSeq" id="XP_007761207.1">
    <property type="nucleotide sequence ID" value="XM_007763017.1"/>
</dbReference>
<dbReference type="GO" id="GO:0006351">
    <property type="term" value="P:DNA-templated transcription"/>
    <property type="evidence" value="ECO:0007669"/>
    <property type="project" value="InterPro"/>
</dbReference>
<dbReference type="InterPro" id="IPR052761">
    <property type="entry name" value="Fungal_Detox/Toxin_TFs"/>
</dbReference>
<keyword evidence="4" id="KW-1185">Reference proteome</keyword>
<protein>
    <recommendedName>
        <fullName evidence="2">Xylanolytic transcriptional activator regulatory domain-containing protein</fullName>
    </recommendedName>
</protein>